<organism evidence="6 7">
    <name type="scientific">Dechloromonas denitrificans</name>
    <dbReference type="NCBI Taxonomy" id="281362"/>
    <lineage>
        <taxon>Bacteria</taxon>
        <taxon>Pseudomonadati</taxon>
        <taxon>Pseudomonadota</taxon>
        <taxon>Betaproteobacteria</taxon>
        <taxon>Rhodocyclales</taxon>
        <taxon>Azonexaceae</taxon>
        <taxon>Dechloromonas</taxon>
    </lineage>
</organism>
<dbReference type="GO" id="GO:0000160">
    <property type="term" value="P:phosphorelay signal transduction system"/>
    <property type="evidence" value="ECO:0007669"/>
    <property type="project" value="InterPro"/>
</dbReference>
<dbReference type="CDD" id="cd17535">
    <property type="entry name" value="REC_NarL-like"/>
    <property type="match status" value="1"/>
</dbReference>
<sequence>MIDVLIADDHAIFRSGMRRLLSDEPDMRVSGEAANGQEVIDLLQAGKYSVVLLDINMPGRSGLETLKRIRASWPAQPVLMLSMYPEEQYALIAIEGGANGYLSKDRDAGELLQAIRAAAAGGKYISPNVAVQLLTKPRHEASQAPHLGLSAREIEIMHLIVQGVSLTEIGEKLFLSVKTISTYRTRLLAKLGLESNADLVRYALRHELID</sequence>
<dbReference type="Pfam" id="PF00196">
    <property type="entry name" value="GerE"/>
    <property type="match status" value="1"/>
</dbReference>
<dbReference type="AlphaFoldDB" id="A0A133XN61"/>
<dbReference type="SUPFAM" id="SSF52172">
    <property type="entry name" value="CheY-like"/>
    <property type="match status" value="1"/>
</dbReference>
<dbReference type="CDD" id="cd06170">
    <property type="entry name" value="LuxR_C_like"/>
    <property type="match status" value="1"/>
</dbReference>
<dbReference type="PRINTS" id="PR00038">
    <property type="entry name" value="HTHLUXR"/>
</dbReference>
<dbReference type="RefSeq" id="WP_066879760.1">
    <property type="nucleotide sequence ID" value="NZ_LODL01000005.1"/>
</dbReference>
<dbReference type="PANTHER" id="PTHR43214">
    <property type="entry name" value="TWO-COMPONENT RESPONSE REGULATOR"/>
    <property type="match status" value="1"/>
</dbReference>
<keyword evidence="7" id="KW-1185">Reference proteome</keyword>
<evidence type="ECO:0000256" key="1">
    <source>
        <dbReference type="ARBA" id="ARBA00022553"/>
    </source>
</evidence>
<dbReference type="Gene3D" id="3.40.50.2300">
    <property type="match status" value="1"/>
</dbReference>
<dbReference type="GO" id="GO:0003677">
    <property type="term" value="F:DNA binding"/>
    <property type="evidence" value="ECO:0007669"/>
    <property type="project" value="UniProtKB-KW"/>
</dbReference>
<dbReference type="InterPro" id="IPR039420">
    <property type="entry name" value="WalR-like"/>
</dbReference>
<dbReference type="STRING" id="281362.AT959_01300"/>
<dbReference type="InterPro" id="IPR001789">
    <property type="entry name" value="Sig_transdc_resp-reg_receiver"/>
</dbReference>
<dbReference type="Pfam" id="PF00072">
    <property type="entry name" value="Response_reg"/>
    <property type="match status" value="1"/>
</dbReference>
<evidence type="ECO:0000259" key="5">
    <source>
        <dbReference type="PROSITE" id="PS50110"/>
    </source>
</evidence>
<accession>A0A133XN61</accession>
<feature type="modified residue" description="4-aspartylphosphate" evidence="3">
    <location>
        <position position="54"/>
    </location>
</feature>
<evidence type="ECO:0000259" key="4">
    <source>
        <dbReference type="PROSITE" id="PS50043"/>
    </source>
</evidence>
<dbReference type="InterPro" id="IPR011006">
    <property type="entry name" value="CheY-like_superfamily"/>
</dbReference>
<comment type="caution">
    <text evidence="6">The sequence shown here is derived from an EMBL/GenBank/DDBJ whole genome shotgun (WGS) entry which is preliminary data.</text>
</comment>
<dbReference type="Proteomes" id="UP000070186">
    <property type="component" value="Unassembled WGS sequence"/>
</dbReference>
<gene>
    <name evidence="6" type="ORF">AT959_01300</name>
</gene>
<dbReference type="InterPro" id="IPR058245">
    <property type="entry name" value="NreC/VraR/RcsB-like_REC"/>
</dbReference>
<proteinExistence type="predicted"/>
<feature type="domain" description="HTH luxR-type" evidence="4">
    <location>
        <begin position="142"/>
        <end position="207"/>
    </location>
</feature>
<evidence type="ECO:0000313" key="6">
    <source>
        <dbReference type="EMBL" id="KXB32359.1"/>
    </source>
</evidence>
<evidence type="ECO:0000256" key="2">
    <source>
        <dbReference type="ARBA" id="ARBA00023125"/>
    </source>
</evidence>
<dbReference type="GO" id="GO:0006355">
    <property type="term" value="P:regulation of DNA-templated transcription"/>
    <property type="evidence" value="ECO:0007669"/>
    <property type="project" value="InterPro"/>
</dbReference>
<dbReference type="PROSITE" id="PS50110">
    <property type="entry name" value="RESPONSE_REGULATORY"/>
    <property type="match status" value="1"/>
</dbReference>
<evidence type="ECO:0000256" key="3">
    <source>
        <dbReference type="PROSITE-ProRule" id="PRU00169"/>
    </source>
</evidence>
<protein>
    <submittedName>
        <fullName evidence="6">LuxR family transcriptional regulator</fullName>
    </submittedName>
</protein>
<dbReference type="InterPro" id="IPR000792">
    <property type="entry name" value="Tscrpt_reg_LuxR_C"/>
</dbReference>
<keyword evidence="1 3" id="KW-0597">Phosphoprotein</keyword>
<keyword evidence="2" id="KW-0238">DNA-binding</keyword>
<dbReference type="EMBL" id="LODL01000005">
    <property type="protein sequence ID" value="KXB32359.1"/>
    <property type="molecule type" value="Genomic_DNA"/>
</dbReference>
<dbReference type="SMART" id="SM00421">
    <property type="entry name" value="HTH_LUXR"/>
    <property type="match status" value="1"/>
</dbReference>
<evidence type="ECO:0000313" key="7">
    <source>
        <dbReference type="Proteomes" id="UP000070186"/>
    </source>
</evidence>
<reference evidence="6 7" key="1">
    <citation type="submission" date="2015-12" db="EMBL/GenBank/DDBJ databases">
        <title>Nitrous oxide reduction kinetics distinguish bacteria harboring typical versus atypical NosZ.</title>
        <authorList>
            <person name="Yoon S."/>
            <person name="Nissen S."/>
            <person name="Park D."/>
            <person name="Sanford R.A."/>
            <person name="Loeffler F.E."/>
        </authorList>
    </citation>
    <scope>NUCLEOTIDE SEQUENCE [LARGE SCALE GENOMIC DNA]</scope>
    <source>
        <strain evidence="6 7">ATCC BAA-841</strain>
    </source>
</reference>
<dbReference type="PROSITE" id="PS50043">
    <property type="entry name" value="HTH_LUXR_2"/>
    <property type="match status" value="1"/>
</dbReference>
<dbReference type="InterPro" id="IPR016032">
    <property type="entry name" value="Sig_transdc_resp-reg_C-effctor"/>
</dbReference>
<dbReference type="PANTHER" id="PTHR43214:SF43">
    <property type="entry name" value="TWO-COMPONENT RESPONSE REGULATOR"/>
    <property type="match status" value="1"/>
</dbReference>
<dbReference type="SUPFAM" id="SSF46894">
    <property type="entry name" value="C-terminal effector domain of the bipartite response regulators"/>
    <property type="match status" value="1"/>
</dbReference>
<feature type="domain" description="Response regulatory" evidence="5">
    <location>
        <begin position="3"/>
        <end position="119"/>
    </location>
</feature>
<name>A0A133XN61_9RHOO</name>
<dbReference type="SMART" id="SM00448">
    <property type="entry name" value="REC"/>
    <property type="match status" value="1"/>
</dbReference>